<feature type="compositionally biased region" description="Acidic residues" evidence="1">
    <location>
        <begin position="24"/>
        <end position="43"/>
    </location>
</feature>
<gene>
    <name evidence="2" type="ORF">V1478_004904</name>
</gene>
<dbReference type="AlphaFoldDB" id="A0ABD2BF46"/>
<protein>
    <submittedName>
        <fullName evidence="2">Uncharacterized protein</fullName>
    </submittedName>
</protein>
<evidence type="ECO:0000256" key="1">
    <source>
        <dbReference type="SAM" id="MobiDB-lite"/>
    </source>
</evidence>
<proteinExistence type="predicted"/>
<organism evidence="2 3">
    <name type="scientific">Vespula squamosa</name>
    <name type="common">Southern yellow jacket</name>
    <name type="synonym">Wasp</name>
    <dbReference type="NCBI Taxonomy" id="30214"/>
    <lineage>
        <taxon>Eukaryota</taxon>
        <taxon>Metazoa</taxon>
        <taxon>Ecdysozoa</taxon>
        <taxon>Arthropoda</taxon>
        <taxon>Hexapoda</taxon>
        <taxon>Insecta</taxon>
        <taxon>Pterygota</taxon>
        <taxon>Neoptera</taxon>
        <taxon>Endopterygota</taxon>
        <taxon>Hymenoptera</taxon>
        <taxon>Apocrita</taxon>
        <taxon>Aculeata</taxon>
        <taxon>Vespoidea</taxon>
        <taxon>Vespidae</taxon>
        <taxon>Vespinae</taxon>
        <taxon>Vespula</taxon>
    </lineage>
</organism>
<name>A0ABD2BF46_VESSQ</name>
<dbReference type="EMBL" id="JAUDFV010000105">
    <property type="protein sequence ID" value="KAL2731359.1"/>
    <property type="molecule type" value="Genomic_DNA"/>
</dbReference>
<feature type="region of interest" description="Disordered" evidence="1">
    <location>
        <begin position="24"/>
        <end position="47"/>
    </location>
</feature>
<accession>A0ABD2BF46</accession>
<sequence length="80" mass="9470">MILFSLEKKDQRAFVRLISLFCDGDDDENVENEDDENDNEDDDIHGPPFEYHCSMETTRRWWVCFHREGIGEGVKKEMGE</sequence>
<reference evidence="2 3" key="1">
    <citation type="journal article" date="2024" name="Ann. Entomol. Soc. Am.">
        <title>Genomic analyses of the southern and eastern yellowjacket wasps (Hymenoptera: Vespidae) reveal evolutionary signatures of social life.</title>
        <authorList>
            <person name="Catto M.A."/>
            <person name="Caine P.B."/>
            <person name="Orr S.E."/>
            <person name="Hunt B.G."/>
            <person name="Goodisman M.A.D."/>
        </authorList>
    </citation>
    <scope>NUCLEOTIDE SEQUENCE [LARGE SCALE GENOMIC DNA]</scope>
    <source>
        <strain evidence="2">233</strain>
        <tissue evidence="2">Head and thorax</tissue>
    </source>
</reference>
<comment type="caution">
    <text evidence="2">The sequence shown here is derived from an EMBL/GenBank/DDBJ whole genome shotgun (WGS) entry which is preliminary data.</text>
</comment>
<keyword evidence="3" id="KW-1185">Reference proteome</keyword>
<evidence type="ECO:0000313" key="2">
    <source>
        <dbReference type="EMBL" id="KAL2731359.1"/>
    </source>
</evidence>
<evidence type="ECO:0000313" key="3">
    <source>
        <dbReference type="Proteomes" id="UP001607302"/>
    </source>
</evidence>
<dbReference type="Proteomes" id="UP001607302">
    <property type="component" value="Unassembled WGS sequence"/>
</dbReference>